<evidence type="ECO:0000256" key="1">
    <source>
        <dbReference type="SAM" id="MobiDB-lite"/>
    </source>
</evidence>
<name>A0ABW9SR10_9BURK</name>
<accession>A0ABW9SR10</accession>
<organism evidence="2 3">
    <name type="scientific">Pseudoduganella danionis</name>
    <dbReference type="NCBI Taxonomy" id="1890295"/>
    <lineage>
        <taxon>Bacteria</taxon>
        <taxon>Pseudomonadati</taxon>
        <taxon>Pseudomonadota</taxon>
        <taxon>Betaproteobacteria</taxon>
        <taxon>Burkholderiales</taxon>
        <taxon>Oxalobacteraceae</taxon>
        <taxon>Telluria group</taxon>
        <taxon>Pseudoduganella</taxon>
    </lineage>
</organism>
<feature type="compositionally biased region" description="Polar residues" evidence="1">
    <location>
        <begin position="304"/>
        <end position="316"/>
    </location>
</feature>
<gene>
    <name evidence="2" type="ORF">GM655_14845</name>
</gene>
<dbReference type="RefSeq" id="WP_155435464.1">
    <property type="nucleotide sequence ID" value="NZ_JBHLXK010000002.1"/>
</dbReference>
<comment type="caution">
    <text evidence="2">The sequence shown here is derived from an EMBL/GenBank/DDBJ whole genome shotgun (WGS) entry which is preliminary data.</text>
</comment>
<dbReference type="EMBL" id="WNKW01000004">
    <property type="protein sequence ID" value="MTW34085.1"/>
    <property type="molecule type" value="Genomic_DNA"/>
</dbReference>
<reference evidence="2 3" key="1">
    <citation type="submission" date="2019-11" db="EMBL/GenBank/DDBJ databases">
        <title>Type strains purchased from KCTC, JCM and DSMZ.</title>
        <authorList>
            <person name="Lu H."/>
        </authorList>
    </citation>
    <scope>NUCLEOTIDE SEQUENCE [LARGE SCALE GENOMIC DNA]</scope>
    <source>
        <strain evidence="2 3">DSM 103461</strain>
    </source>
</reference>
<feature type="region of interest" description="Disordered" evidence="1">
    <location>
        <begin position="304"/>
        <end position="328"/>
    </location>
</feature>
<dbReference type="SUPFAM" id="SSF53850">
    <property type="entry name" value="Periplasmic binding protein-like II"/>
    <property type="match status" value="1"/>
</dbReference>
<evidence type="ECO:0008006" key="4">
    <source>
        <dbReference type="Google" id="ProtNLM"/>
    </source>
</evidence>
<dbReference type="Proteomes" id="UP000735592">
    <property type="component" value="Unassembled WGS sequence"/>
</dbReference>
<protein>
    <recommendedName>
        <fullName evidence="4">Transporter substrate-binding domain-containing protein</fullName>
    </recommendedName>
</protein>
<keyword evidence="3" id="KW-1185">Reference proteome</keyword>
<evidence type="ECO:0000313" key="2">
    <source>
        <dbReference type="EMBL" id="MTW34085.1"/>
    </source>
</evidence>
<evidence type="ECO:0000313" key="3">
    <source>
        <dbReference type="Proteomes" id="UP000735592"/>
    </source>
</evidence>
<sequence length="328" mass="36467">MSPTATAPRTSLPLYRRGLSYLAASLIALHLAPSRAEDSPMLVRMERAGETDNPVITYRKELLEKALQAAGKPYTIKSCDFPASVSSDARVRYGVNMQPYCDVIATSAGGRASRELALVPMPLYLGGNGYRVFMASQQGLAKVGKVRSLQQLGQLAIGSGNDWPDSDIMADAALQVVRDDTALLFELLAQKRFDLLTRAIYEVGSEFRQIGLEDGILLESKLMLHYPNDLFFYVAPQRKELQQALSTGMKILYCNGELDRHLREHVSTRNMRAIIRPEQRKLFELPNRHLNQQEARALQTYTPATPVQGNTRSSARQPAPHACNGIQH</sequence>
<proteinExistence type="predicted"/>